<dbReference type="EMBL" id="LT607750">
    <property type="protein sequence ID" value="SCG56408.1"/>
    <property type="molecule type" value="Genomic_DNA"/>
</dbReference>
<gene>
    <name evidence="9" type="ORF">GA0070609_3155</name>
</gene>
<feature type="transmembrane region" description="Helical" evidence="7">
    <location>
        <begin position="150"/>
        <end position="174"/>
    </location>
</feature>
<dbReference type="PANTHER" id="PTHR43385:SF1">
    <property type="entry name" value="RIBOFLAVIN TRANSPORTER RIBJ"/>
    <property type="match status" value="1"/>
</dbReference>
<evidence type="ECO:0000256" key="5">
    <source>
        <dbReference type="ARBA" id="ARBA00023136"/>
    </source>
</evidence>
<proteinExistence type="predicted"/>
<accession>A0A1C5ID88</accession>
<dbReference type="PROSITE" id="PS50850">
    <property type="entry name" value="MFS"/>
    <property type="match status" value="1"/>
</dbReference>
<feature type="transmembrane region" description="Helical" evidence="7">
    <location>
        <begin position="357"/>
        <end position="377"/>
    </location>
</feature>
<feature type="transmembrane region" description="Helical" evidence="7">
    <location>
        <begin position="52"/>
        <end position="79"/>
    </location>
</feature>
<dbReference type="InterPro" id="IPR011701">
    <property type="entry name" value="MFS"/>
</dbReference>
<feature type="transmembrane region" description="Helical" evidence="7">
    <location>
        <begin position="328"/>
        <end position="350"/>
    </location>
</feature>
<dbReference type="InterPro" id="IPR036259">
    <property type="entry name" value="MFS_trans_sf"/>
</dbReference>
<dbReference type="Pfam" id="PF07690">
    <property type="entry name" value="MFS_1"/>
    <property type="match status" value="1"/>
</dbReference>
<dbReference type="SUPFAM" id="SSF103473">
    <property type="entry name" value="MFS general substrate transporter"/>
    <property type="match status" value="1"/>
</dbReference>
<dbReference type="InterPro" id="IPR052983">
    <property type="entry name" value="MFS_Riboflavin_Transporter"/>
</dbReference>
<evidence type="ECO:0000256" key="4">
    <source>
        <dbReference type="ARBA" id="ARBA00022989"/>
    </source>
</evidence>
<dbReference type="GO" id="GO:0022857">
    <property type="term" value="F:transmembrane transporter activity"/>
    <property type="evidence" value="ECO:0007669"/>
    <property type="project" value="InterPro"/>
</dbReference>
<protein>
    <submittedName>
        <fullName evidence="9">Predicted arabinose efflux permease, MFS family</fullName>
    </submittedName>
</protein>
<dbReference type="PANTHER" id="PTHR43385">
    <property type="entry name" value="RIBOFLAVIN TRANSPORTER RIBJ"/>
    <property type="match status" value="1"/>
</dbReference>
<reference evidence="9 10" key="1">
    <citation type="submission" date="2016-06" db="EMBL/GenBank/DDBJ databases">
        <authorList>
            <person name="Kjaerup R.B."/>
            <person name="Dalgaard T.S."/>
            <person name="Juul-Madsen H.R."/>
        </authorList>
    </citation>
    <scope>NUCLEOTIDE SEQUENCE [LARGE SCALE GENOMIC DNA]</scope>
    <source>
        <strain evidence="9 10">DSM 43904</strain>
    </source>
</reference>
<dbReference type="AlphaFoldDB" id="A0A1C5ID88"/>
<dbReference type="RefSeq" id="WP_088994484.1">
    <property type="nucleotide sequence ID" value="NZ_LT607750.1"/>
</dbReference>
<keyword evidence="10" id="KW-1185">Reference proteome</keyword>
<evidence type="ECO:0000256" key="6">
    <source>
        <dbReference type="SAM" id="MobiDB-lite"/>
    </source>
</evidence>
<comment type="subcellular location">
    <subcellularLocation>
        <location evidence="1">Cell membrane</location>
        <topology evidence="1">Multi-pass membrane protein</topology>
    </subcellularLocation>
</comment>
<sequence length="417" mass="41655">MATATGVPADAGIGGRPAGRPGRMVAALAVTQTIGYGTLYYAYAVLLEPMAAALGASTAAVTGALTASVIAGALAAVPVGRWLDRHGGRGLMTGGSLAATALLIAWSQVDTVGQLYAVMIGIGVTGAMVLYEPAFAVIVSWYAPPRRDPALLAVTIVAGFASTIFLPLTGLLVARLDWRGALLVLAVVHASTVPLHAAAVRRPPGPHPDRAASRYAGGQGRPDRPRGATRRAVRDARFWILVSTFVVHGAATSTMTVHLVGFLTDRGHAATFATTVAGLLGILSVTGRLVLTGARRRLSVPTVLAVIFALQAAAALGLAAAGGTRVGAVLGVAAFGLGFGVASLAVPALLADRYGTVGYAAVAGLLAAPVTLAKATAPLAGALLLHRTGYGALLAAVAGCCALAAAGVLTRAGGHLS</sequence>
<feature type="transmembrane region" description="Helical" evidence="7">
    <location>
        <begin position="115"/>
        <end position="143"/>
    </location>
</feature>
<dbReference type="GO" id="GO:0005886">
    <property type="term" value="C:plasma membrane"/>
    <property type="evidence" value="ECO:0007669"/>
    <property type="project" value="UniProtKB-SubCell"/>
</dbReference>
<keyword evidence="5 7" id="KW-0472">Membrane</keyword>
<evidence type="ECO:0000256" key="2">
    <source>
        <dbReference type="ARBA" id="ARBA00022448"/>
    </source>
</evidence>
<name>A0A1C5ID88_9ACTN</name>
<organism evidence="9 10">
    <name type="scientific">Micromonospora echinaurantiaca</name>
    <dbReference type="NCBI Taxonomy" id="47857"/>
    <lineage>
        <taxon>Bacteria</taxon>
        <taxon>Bacillati</taxon>
        <taxon>Actinomycetota</taxon>
        <taxon>Actinomycetes</taxon>
        <taxon>Micromonosporales</taxon>
        <taxon>Micromonosporaceae</taxon>
        <taxon>Micromonospora</taxon>
    </lineage>
</organism>
<feature type="region of interest" description="Disordered" evidence="6">
    <location>
        <begin position="199"/>
        <end position="229"/>
    </location>
</feature>
<feature type="transmembrane region" description="Helical" evidence="7">
    <location>
        <begin position="25"/>
        <end position="46"/>
    </location>
</feature>
<feature type="transmembrane region" description="Helical" evidence="7">
    <location>
        <begin position="91"/>
        <end position="109"/>
    </location>
</feature>
<dbReference type="Gene3D" id="1.20.1250.20">
    <property type="entry name" value="MFS general substrate transporter like domains"/>
    <property type="match status" value="1"/>
</dbReference>
<evidence type="ECO:0000256" key="3">
    <source>
        <dbReference type="ARBA" id="ARBA00022692"/>
    </source>
</evidence>
<feature type="transmembrane region" description="Helical" evidence="7">
    <location>
        <begin position="303"/>
        <end position="322"/>
    </location>
</feature>
<feature type="transmembrane region" description="Helical" evidence="7">
    <location>
        <begin position="389"/>
        <end position="409"/>
    </location>
</feature>
<feature type="transmembrane region" description="Helical" evidence="7">
    <location>
        <begin position="269"/>
        <end position="291"/>
    </location>
</feature>
<dbReference type="Proteomes" id="UP000198217">
    <property type="component" value="Chromosome I"/>
</dbReference>
<feature type="domain" description="Major facilitator superfamily (MFS) profile" evidence="8">
    <location>
        <begin position="23"/>
        <end position="417"/>
    </location>
</feature>
<keyword evidence="2" id="KW-0813">Transport</keyword>
<evidence type="ECO:0000259" key="8">
    <source>
        <dbReference type="PROSITE" id="PS50850"/>
    </source>
</evidence>
<keyword evidence="4 7" id="KW-1133">Transmembrane helix</keyword>
<evidence type="ECO:0000313" key="10">
    <source>
        <dbReference type="Proteomes" id="UP000198217"/>
    </source>
</evidence>
<evidence type="ECO:0000313" key="9">
    <source>
        <dbReference type="EMBL" id="SCG56408.1"/>
    </source>
</evidence>
<keyword evidence="3 7" id="KW-0812">Transmembrane</keyword>
<dbReference type="InterPro" id="IPR020846">
    <property type="entry name" value="MFS_dom"/>
</dbReference>
<evidence type="ECO:0000256" key="1">
    <source>
        <dbReference type="ARBA" id="ARBA00004651"/>
    </source>
</evidence>
<feature type="transmembrane region" description="Helical" evidence="7">
    <location>
        <begin position="238"/>
        <end position="263"/>
    </location>
</feature>
<evidence type="ECO:0000256" key="7">
    <source>
        <dbReference type="SAM" id="Phobius"/>
    </source>
</evidence>
<feature type="transmembrane region" description="Helical" evidence="7">
    <location>
        <begin position="180"/>
        <end position="200"/>
    </location>
</feature>